<sequence length="84" mass="9796">MKKQNLVGAELTFKELDDLMVRQGYESELQYVSDLSRVIEKKYIGYTFDMGLTIDVLKFKIISENEKDPENTIIRIMGSERLNC</sequence>
<evidence type="ECO:0000313" key="1">
    <source>
        <dbReference type="EMBL" id="MCU7380964.1"/>
    </source>
</evidence>
<organism evidence="1 2">
    <name type="scientific">Hominibacterium faecale</name>
    <dbReference type="NCBI Taxonomy" id="2839743"/>
    <lineage>
        <taxon>Bacteria</taxon>
        <taxon>Bacillati</taxon>
        <taxon>Bacillota</taxon>
        <taxon>Clostridia</taxon>
        <taxon>Peptostreptococcales</taxon>
        <taxon>Anaerovoracaceae</taxon>
        <taxon>Hominibacterium</taxon>
    </lineage>
</organism>
<protein>
    <submittedName>
        <fullName evidence="1">Uncharacterized protein</fullName>
    </submittedName>
</protein>
<name>A0A9J6QZT0_9FIRM</name>
<dbReference type="AlphaFoldDB" id="A0A9J6QZT0"/>
<proteinExistence type="predicted"/>
<comment type="caution">
    <text evidence="1">The sequence shown here is derived from an EMBL/GenBank/DDBJ whole genome shotgun (WGS) entry which is preliminary data.</text>
</comment>
<evidence type="ECO:0000313" key="2">
    <source>
        <dbReference type="Proteomes" id="UP001065549"/>
    </source>
</evidence>
<dbReference type="RefSeq" id="WP_269477311.1">
    <property type="nucleotide sequence ID" value="NZ_JAJAGH010000006.1"/>
</dbReference>
<gene>
    <name evidence="1" type="ORF">OBO34_21865</name>
</gene>
<accession>A0A9J6QZT0</accession>
<keyword evidence="2" id="KW-1185">Reference proteome</keyword>
<dbReference type="EMBL" id="JAOSHN010000017">
    <property type="protein sequence ID" value="MCU7380964.1"/>
    <property type="molecule type" value="Genomic_DNA"/>
</dbReference>
<dbReference type="Proteomes" id="UP001065549">
    <property type="component" value="Unassembled WGS sequence"/>
</dbReference>
<reference evidence="1" key="1">
    <citation type="submission" date="2022-09" db="EMBL/GenBank/DDBJ databases">
        <title>Culturomic study of gut microbiota in children with autism spectrum disorder.</title>
        <authorList>
            <person name="Efimov B.A."/>
            <person name="Chaplin A.V."/>
            <person name="Sokolova S.R."/>
            <person name="Pikina A.P."/>
            <person name="Korzhanova M."/>
            <person name="Belova V."/>
            <person name="Korostin D."/>
        </authorList>
    </citation>
    <scope>NUCLEOTIDE SEQUENCE</scope>
    <source>
        <strain evidence="1">ASD5510</strain>
    </source>
</reference>